<dbReference type="GO" id="GO:0005840">
    <property type="term" value="C:ribosome"/>
    <property type="evidence" value="ECO:0007669"/>
    <property type="project" value="UniProtKB-KW"/>
</dbReference>
<dbReference type="Proteomes" id="UP000318017">
    <property type="component" value="Chromosome"/>
</dbReference>
<dbReference type="KEGG" id="ahel:Q31a_10560"/>
<sequence>MSKYVKNLITGEIKDRLEGVDDAIVADVIGMDSQATFEIRKLFREKGINMLVVKRSLADRATDGSALRTLFAPKQGGVAVVWGSEDFVSLAKEIAAVVKVKEFAKFELKGGVMDGEAMSAEEVLAVSKWPNRQEQISMLVGQILAPGANLSSQLLGAGATLAGQVTKLVEQKEGEA</sequence>
<evidence type="ECO:0000256" key="5">
    <source>
        <dbReference type="ARBA" id="ARBA00035202"/>
    </source>
</evidence>
<dbReference type="InterPro" id="IPR001790">
    <property type="entry name" value="Ribosomal_uL10"/>
</dbReference>
<name>A0A518G2I5_9BACT</name>
<protein>
    <recommendedName>
        <fullName evidence="5">Large ribosomal subunit protein uL10</fullName>
    </recommendedName>
    <alternativeName>
        <fullName evidence="6">50S ribosomal protein L10</fullName>
    </alternativeName>
</protein>
<dbReference type="AlphaFoldDB" id="A0A518G2I5"/>
<dbReference type="OrthoDB" id="278380at2"/>
<dbReference type="NCBIfam" id="NF000955">
    <property type="entry name" value="PRK00099.1-1"/>
    <property type="match status" value="1"/>
</dbReference>
<reference evidence="7 8" key="1">
    <citation type="submission" date="2019-02" db="EMBL/GenBank/DDBJ databases">
        <title>Deep-cultivation of Planctomycetes and their phenomic and genomic characterization uncovers novel biology.</title>
        <authorList>
            <person name="Wiegand S."/>
            <person name="Jogler M."/>
            <person name="Boedeker C."/>
            <person name="Pinto D."/>
            <person name="Vollmers J."/>
            <person name="Rivas-Marin E."/>
            <person name="Kohn T."/>
            <person name="Peeters S.H."/>
            <person name="Heuer A."/>
            <person name="Rast P."/>
            <person name="Oberbeckmann S."/>
            <person name="Bunk B."/>
            <person name="Jeske O."/>
            <person name="Meyerdierks A."/>
            <person name="Storesund J.E."/>
            <person name="Kallscheuer N."/>
            <person name="Luecker S."/>
            <person name="Lage O.M."/>
            <person name="Pohl T."/>
            <person name="Merkel B.J."/>
            <person name="Hornburger P."/>
            <person name="Mueller R.-W."/>
            <person name="Bruemmer F."/>
            <person name="Labrenz M."/>
            <person name="Spormann A.M."/>
            <person name="Op den Camp H."/>
            <person name="Overmann J."/>
            <person name="Amann R."/>
            <person name="Jetten M.S.M."/>
            <person name="Mascher T."/>
            <person name="Medema M.H."/>
            <person name="Devos D.P."/>
            <person name="Kaster A.-K."/>
            <person name="Ovreas L."/>
            <person name="Rohde M."/>
            <person name="Galperin M.Y."/>
            <person name="Jogler C."/>
        </authorList>
    </citation>
    <scope>NUCLEOTIDE SEQUENCE [LARGE SCALE GENOMIC DNA]</scope>
    <source>
        <strain evidence="7 8">Q31a</strain>
    </source>
</reference>
<comment type="similarity">
    <text evidence="2">Belongs to the universal ribosomal protein uL10 family.</text>
</comment>
<proteinExistence type="inferred from homology"/>
<dbReference type="Gene3D" id="3.30.70.1730">
    <property type="match status" value="1"/>
</dbReference>
<dbReference type="CDD" id="cd05797">
    <property type="entry name" value="Ribosomal_L10"/>
    <property type="match status" value="1"/>
</dbReference>
<keyword evidence="8" id="KW-1185">Reference proteome</keyword>
<evidence type="ECO:0000256" key="4">
    <source>
        <dbReference type="ARBA" id="ARBA00023274"/>
    </source>
</evidence>
<dbReference type="RefSeq" id="WP_145074811.1">
    <property type="nucleotide sequence ID" value="NZ_CP036298.1"/>
</dbReference>
<dbReference type="GO" id="GO:1990904">
    <property type="term" value="C:ribonucleoprotein complex"/>
    <property type="evidence" value="ECO:0007669"/>
    <property type="project" value="UniProtKB-KW"/>
</dbReference>
<dbReference type="InterPro" id="IPR047865">
    <property type="entry name" value="Ribosomal_uL10_bac_type"/>
</dbReference>
<evidence type="ECO:0000256" key="1">
    <source>
        <dbReference type="ARBA" id="ARBA00002633"/>
    </source>
</evidence>
<accession>A0A518G2I5</accession>
<gene>
    <name evidence="7" type="primary">rplJ</name>
    <name evidence="7" type="ORF">Q31a_10560</name>
</gene>
<evidence type="ECO:0000256" key="2">
    <source>
        <dbReference type="ARBA" id="ARBA00008889"/>
    </source>
</evidence>
<organism evidence="7 8">
    <name type="scientific">Aureliella helgolandensis</name>
    <dbReference type="NCBI Taxonomy" id="2527968"/>
    <lineage>
        <taxon>Bacteria</taxon>
        <taxon>Pseudomonadati</taxon>
        <taxon>Planctomycetota</taxon>
        <taxon>Planctomycetia</taxon>
        <taxon>Pirellulales</taxon>
        <taxon>Pirellulaceae</taxon>
        <taxon>Aureliella</taxon>
    </lineage>
</organism>
<dbReference type="PANTHER" id="PTHR11560">
    <property type="entry name" value="39S RIBOSOMAL PROTEIN L10, MITOCHONDRIAL"/>
    <property type="match status" value="1"/>
</dbReference>
<comment type="function">
    <text evidence="1">Forms part of the ribosomal stalk, playing a central role in the interaction of the ribosome with GTP-bound translation factors.</text>
</comment>
<evidence type="ECO:0000256" key="3">
    <source>
        <dbReference type="ARBA" id="ARBA00022980"/>
    </source>
</evidence>
<dbReference type="InterPro" id="IPR043141">
    <property type="entry name" value="Ribosomal_uL10-like_sf"/>
</dbReference>
<evidence type="ECO:0000313" key="7">
    <source>
        <dbReference type="EMBL" id="QDV22765.1"/>
    </source>
</evidence>
<evidence type="ECO:0000256" key="6">
    <source>
        <dbReference type="ARBA" id="ARBA00035502"/>
    </source>
</evidence>
<dbReference type="Pfam" id="PF00466">
    <property type="entry name" value="Ribosomal_L10"/>
    <property type="match status" value="1"/>
</dbReference>
<keyword evidence="3 7" id="KW-0689">Ribosomal protein</keyword>
<evidence type="ECO:0000313" key="8">
    <source>
        <dbReference type="Proteomes" id="UP000318017"/>
    </source>
</evidence>
<dbReference type="EMBL" id="CP036298">
    <property type="protein sequence ID" value="QDV22765.1"/>
    <property type="molecule type" value="Genomic_DNA"/>
</dbReference>
<dbReference type="SUPFAM" id="SSF160369">
    <property type="entry name" value="Ribosomal protein L10-like"/>
    <property type="match status" value="1"/>
</dbReference>
<keyword evidence="4" id="KW-0687">Ribonucleoprotein</keyword>